<keyword evidence="1" id="KW-0732">Signal</keyword>
<evidence type="ECO:0000313" key="2">
    <source>
        <dbReference type="EMBL" id="MEW9264450.1"/>
    </source>
</evidence>
<sequence length="86" mass="9572">MTTMLTARRLTVTLTATGLAGGLLLAGGGAAQAEPRVYPNYKYGTVATTQAQCEADRLRISREQRLQSLPCYQRTANYWEWVYKAK</sequence>
<reference evidence="2 3" key="1">
    <citation type="submission" date="2024-07" db="EMBL/GenBank/DDBJ databases">
        <authorList>
            <person name="Thanompreechachai J."/>
            <person name="Duangmal K."/>
        </authorList>
    </citation>
    <scope>NUCLEOTIDE SEQUENCE [LARGE SCALE GENOMIC DNA]</scope>
    <source>
        <strain evidence="2 3">KCTC 19886</strain>
    </source>
</reference>
<keyword evidence="3" id="KW-1185">Reference proteome</keyword>
<evidence type="ECO:0000256" key="1">
    <source>
        <dbReference type="SAM" id="SignalP"/>
    </source>
</evidence>
<dbReference type="Proteomes" id="UP001555826">
    <property type="component" value="Unassembled WGS sequence"/>
</dbReference>
<name>A0ABV3P4C3_9ACTN</name>
<comment type="caution">
    <text evidence="2">The sequence shown here is derived from an EMBL/GenBank/DDBJ whole genome shotgun (WGS) entry which is preliminary data.</text>
</comment>
<gene>
    <name evidence="2" type="ORF">AB1207_06800</name>
</gene>
<organism evidence="2 3">
    <name type="scientific">Kineococcus endophyticus</name>
    <dbReference type="NCBI Taxonomy" id="1181883"/>
    <lineage>
        <taxon>Bacteria</taxon>
        <taxon>Bacillati</taxon>
        <taxon>Actinomycetota</taxon>
        <taxon>Actinomycetes</taxon>
        <taxon>Kineosporiales</taxon>
        <taxon>Kineosporiaceae</taxon>
        <taxon>Kineococcus</taxon>
    </lineage>
</organism>
<dbReference type="RefSeq" id="WP_367637160.1">
    <property type="nucleotide sequence ID" value="NZ_JBFNQN010000004.1"/>
</dbReference>
<accession>A0ABV3P4C3</accession>
<proteinExistence type="predicted"/>
<feature type="signal peptide" evidence="1">
    <location>
        <begin position="1"/>
        <end position="33"/>
    </location>
</feature>
<protein>
    <submittedName>
        <fullName evidence="2">Uncharacterized protein</fullName>
    </submittedName>
</protein>
<feature type="chain" id="PRO_5045296136" evidence="1">
    <location>
        <begin position="34"/>
        <end position="86"/>
    </location>
</feature>
<evidence type="ECO:0000313" key="3">
    <source>
        <dbReference type="Proteomes" id="UP001555826"/>
    </source>
</evidence>
<dbReference type="EMBL" id="JBFNQN010000004">
    <property type="protein sequence ID" value="MEW9264450.1"/>
    <property type="molecule type" value="Genomic_DNA"/>
</dbReference>